<keyword evidence="3" id="KW-1185">Reference proteome</keyword>
<gene>
    <name evidence="2" type="ORF">GSLYS_00004938001</name>
</gene>
<comment type="caution">
    <text evidence="2">The sequence shown here is derived from an EMBL/GenBank/DDBJ whole genome shotgun (WGS) entry which is preliminary data.</text>
</comment>
<feature type="domain" description="VWFA" evidence="1">
    <location>
        <begin position="70"/>
        <end position="154"/>
    </location>
</feature>
<reference evidence="2 3" key="1">
    <citation type="submission" date="2024-04" db="EMBL/GenBank/DDBJ databases">
        <authorList>
            <consortium name="Genoscope - CEA"/>
            <person name="William W."/>
        </authorList>
    </citation>
    <scope>NUCLEOTIDE SEQUENCE [LARGE SCALE GENOMIC DNA]</scope>
</reference>
<dbReference type="InterPro" id="IPR002035">
    <property type="entry name" value="VWF_A"/>
</dbReference>
<organism evidence="2 3">
    <name type="scientific">Lymnaea stagnalis</name>
    <name type="common">Great pond snail</name>
    <name type="synonym">Helix stagnalis</name>
    <dbReference type="NCBI Taxonomy" id="6523"/>
    <lineage>
        <taxon>Eukaryota</taxon>
        <taxon>Metazoa</taxon>
        <taxon>Spiralia</taxon>
        <taxon>Lophotrochozoa</taxon>
        <taxon>Mollusca</taxon>
        <taxon>Gastropoda</taxon>
        <taxon>Heterobranchia</taxon>
        <taxon>Euthyneura</taxon>
        <taxon>Panpulmonata</taxon>
        <taxon>Hygrophila</taxon>
        <taxon>Lymnaeoidea</taxon>
        <taxon>Lymnaeidae</taxon>
        <taxon>Lymnaea</taxon>
    </lineage>
</organism>
<dbReference type="SUPFAM" id="SSF53300">
    <property type="entry name" value="vWA-like"/>
    <property type="match status" value="2"/>
</dbReference>
<dbReference type="AlphaFoldDB" id="A0AAV2HC43"/>
<evidence type="ECO:0000313" key="2">
    <source>
        <dbReference type="EMBL" id="CAL1530813.1"/>
    </source>
</evidence>
<dbReference type="PANTHER" id="PTHR24020:SF20">
    <property type="entry name" value="PH DOMAIN-CONTAINING PROTEIN"/>
    <property type="match status" value="1"/>
</dbReference>
<dbReference type="Proteomes" id="UP001497497">
    <property type="component" value="Unassembled WGS sequence"/>
</dbReference>
<proteinExistence type="predicted"/>
<dbReference type="PANTHER" id="PTHR24020">
    <property type="entry name" value="COLLAGEN ALPHA"/>
    <property type="match status" value="1"/>
</dbReference>
<dbReference type="Pfam" id="PF00092">
    <property type="entry name" value="VWA"/>
    <property type="match status" value="2"/>
</dbReference>
<protein>
    <recommendedName>
        <fullName evidence="1">VWFA domain-containing protein</fullName>
    </recommendedName>
</protein>
<sequence length="154" mass="17157">MIQEADTLKKTGAQLMVVGVAKVDRKRLEIIASEPDDIFIAEDYEELQDFSHRVKRRTCEIAPQFQSADDILILVDSSSSITADDYDKELEFVVSLTECFNIGPQAAKFSVVIFSSMIQLVCDFNVSTHRQIKEAVMAAPHLSQSTDTAAALRK</sequence>
<dbReference type="InterPro" id="IPR050525">
    <property type="entry name" value="ECM_Assembly_Org"/>
</dbReference>
<accession>A0AAV2HC43</accession>
<dbReference type="InterPro" id="IPR036465">
    <property type="entry name" value="vWFA_dom_sf"/>
</dbReference>
<dbReference type="EMBL" id="CAXITT010000076">
    <property type="protein sequence ID" value="CAL1530813.1"/>
    <property type="molecule type" value="Genomic_DNA"/>
</dbReference>
<dbReference type="PROSITE" id="PS50234">
    <property type="entry name" value="VWFA"/>
    <property type="match status" value="1"/>
</dbReference>
<evidence type="ECO:0000259" key="1">
    <source>
        <dbReference type="PROSITE" id="PS50234"/>
    </source>
</evidence>
<evidence type="ECO:0000313" key="3">
    <source>
        <dbReference type="Proteomes" id="UP001497497"/>
    </source>
</evidence>
<feature type="non-terminal residue" evidence="2">
    <location>
        <position position="154"/>
    </location>
</feature>
<name>A0AAV2HC43_LYMST</name>
<dbReference type="Gene3D" id="3.40.50.410">
    <property type="entry name" value="von Willebrand factor, type A domain"/>
    <property type="match status" value="2"/>
</dbReference>